<evidence type="ECO:0000313" key="2">
    <source>
        <dbReference type="Proteomes" id="UP001054945"/>
    </source>
</evidence>
<proteinExistence type="predicted"/>
<accession>A0AAV4YD08</accession>
<comment type="caution">
    <text evidence="1">The sequence shown here is derived from an EMBL/GenBank/DDBJ whole genome shotgun (WGS) entry which is preliminary data.</text>
</comment>
<name>A0AAV4YD08_CAEEX</name>
<gene>
    <name evidence="1" type="ORF">CEXT_13401</name>
</gene>
<dbReference type="EMBL" id="BPLR01001692">
    <property type="protein sequence ID" value="GIZ04105.1"/>
    <property type="molecule type" value="Genomic_DNA"/>
</dbReference>
<protein>
    <submittedName>
        <fullName evidence="1">Uncharacterized protein</fullName>
    </submittedName>
</protein>
<sequence length="108" mass="12532">MKGGLENRLLRSKIPWEPVGQVSCGEERGKKKKKGHRTMCSHSLSLRTTYSWLQAIVGSSVPLLQQQWFRFGIRYRDDIDVLGELMVHERGWGFWNFRCGKTGMTVFN</sequence>
<keyword evidence="2" id="KW-1185">Reference proteome</keyword>
<dbReference type="AlphaFoldDB" id="A0AAV4YD08"/>
<evidence type="ECO:0000313" key="1">
    <source>
        <dbReference type="EMBL" id="GIZ04105.1"/>
    </source>
</evidence>
<organism evidence="1 2">
    <name type="scientific">Caerostris extrusa</name>
    <name type="common">Bark spider</name>
    <name type="synonym">Caerostris bankana</name>
    <dbReference type="NCBI Taxonomy" id="172846"/>
    <lineage>
        <taxon>Eukaryota</taxon>
        <taxon>Metazoa</taxon>
        <taxon>Ecdysozoa</taxon>
        <taxon>Arthropoda</taxon>
        <taxon>Chelicerata</taxon>
        <taxon>Arachnida</taxon>
        <taxon>Araneae</taxon>
        <taxon>Araneomorphae</taxon>
        <taxon>Entelegynae</taxon>
        <taxon>Araneoidea</taxon>
        <taxon>Araneidae</taxon>
        <taxon>Caerostris</taxon>
    </lineage>
</organism>
<reference evidence="1 2" key="1">
    <citation type="submission" date="2021-06" db="EMBL/GenBank/DDBJ databases">
        <title>Caerostris extrusa draft genome.</title>
        <authorList>
            <person name="Kono N."/>
            <person name="Arakawa K."/>
        </authorList>
    </citation>
    <scope>NUCLEOTIDE SEQUENCE [LARGE SCALE GENOMIC DNA]</scope>
</reference>
<dbReference type="Proteomes" id="UP001054945">
    <property type="component" value="Unassembled WGS sequence"/>
</dbReference>